<dbReference type="AlphaFoldDB" id="A0A194QWJ0"/>
<dbReference type="InterPro" id="IPR005055">
    <property type="entry name" value="A10/PebIII"/>
</dbReference>
<dbReference type="InParanoid" id="A0A194QWJ0"/>
<feature type="chain" id="PRO_5008264696" evidence="1">
    <location>
        <begin position="19"/>
        <end position="248"/>
    </location>
</feature>
<sequence>MNSLLLFSLLALFVVAFANDQYTDRYDNINIDEILANKRLLTSYIKCILDKGRCTPEGKELKLHIKDGMQNSCSKCTDFQKKGARKVVKYIRANEKDSWEELKKKYDPKDEYKEKYEAFLMTSGTVLVLLCVLAAALAETYTDKYDNIDLKEIAENERLLDAYVKCLLEKGKCSPEGKELKAHMKDAIETGCEKCTEAQKKGTNFMIDHLIGKKPEIWNELANKYDPTGKWRKVYEERAREHGIIIPH</sequence>
<name>A0A194QWJ0_PAPMA</name>
<gene>
    <name evidence="2" type="ORF">RR48_13308</name>
</gene>
<keyword evidence="3" id="KW-1185">Reference proteome</keyword>
<evidence type="ECO:0000313" key="3">
    <source>
        <dbReference type="Proteomes" id="UP000053240"/>
    </source>
</evidence>
<dbReference type="EMBL" id="KQ461073">
    <property type="protein sequence ID" value="KPJ09674.1"/>
    <property type="molecule type" value="Genomic_DNA"/>
</dbReference>
<dbReference type="PANTHER" id="PTHR11257">
    <property type="entry name" value="CHEMOSENSORY PROTEIN-RELATED"/>
    <property type="match status" value="1"/>
</dbReference>
<dbReference type="Pfam" id="PF03392">
    <property type="entry name" value="OS-D"/>
    <property type="match status" value="2"/>
</dbReference>
<dbReference type="InterPro" id="IPR036682">
    <property type="entry name" value="OS_D_A10/PebIII_sf"/>
</dbReference>
<organism evidence="2 3">
    <name type="scientific">Papilio machaon</name>
    <name type="common">Old World swallowtail butterfly</name>
    <dbReference type="NCBI Taxonomy" id="76193"/>
    <lineage>
        <taxon>Eukaryota</taxon>
        <taxon>Metazoa</taxon>
        <taxon>Ecdysozoa</taxon>
        <taxon>Arthropoda</taxon>
        <taxon>Hexapoda</taxon>
        <taxon>Insecta</taxon>
        <taxon>Pterygota</taxon>
        <taxon>Neoptera</taxon>
        <taxon>Endopterygota</taxon>
        <taxon>Lepidoptera</taxon>
        <taxon>Glossata</taxon>
        <taxon>Ditrysia</taxon>
        <taxon>Papilionoidea</taxon>
        <taxon>Papilionidae</taxon>
        <taxon>Papilioninae</taxon>
        <taxon>Papilio</taxon>
    </lineage>
</organism>
<feature type="signal peptide" evidence="1">
    <location>
        <begin position="1"/>
        <end position="18"/>
    </location>
</feature>
<reference evidence="2 3" key="1">
    <citation type="journal article" date="2015" name="Nat. Commun.">
        <title>Outbred genome sequencing and CRISPR/Cas9 gene editing in butterflies.</title>
        <authorList>
            <person name="Li X."/>
            <person name="Fan D."/>
            <person name="Zhang W."/>
            <person name="Liu G."/>
            <person name="Zhang L."/>
            <person name="Zhao L."/>
            <person name="Fang X."/>
            <person name="Chen L."/>
            <person name="Dong Y."/>
            <person name="Chen Y."/>
            <person name="Ding Y."/>
            <person name="Zhao R."/>
            <person name="Feng M."/>
            <person name="Zhu Y."/>
            <person name="Feng Y."/>
            <person name="Jiang X."/>
            <person name="Zhu D."/>
            <person name="Xiang H."/>
            <person name="Feng X."/>
            <person name="Li S."/>
            <person name="Wang J."/>
            <person name="Zhang G."/>
            <person name="Kronforst M.R."/>
            <person name="Wang W."/>
        </authorList>
    </citation>
    <scope>NUCLEOTIDE SEQUENCE [LARGE SCALE GENOMIC DNA]</scope>
    <source>
        <strain evidence="2">Ya'a_city_454_Pm</strain>
        <tissue evidence="2">Whole body</tissue>
    </source>
</reference>
<dbReference type="SUPFAM" id="SSF100910">
    <property type="entry name" value="Chemosensory protein Csp2"/>
    <property type="match status" value="2"/>
</dbReference>
<protein>
    <submittedName>
        <fullName evidence="2">Ejaculatory bulb-specific protein 3</fullName>
    </submittedName>
</protein>
<evidence type="ECO:0000256" key="1">
    <source>
        <dbReference type="SAM" id="SignalP"/>
    </source>
</evidence>
<dbReference type="Proteomes" id="UP000053240">
    <property type="component" value="Unassembled WGS sequence"/>
</dbReference>
<keyword evidence="1" id="KW-0732">Signal</keyword>
<proteinExistence type="predicted"/>
<accession>A0A194QWJ0</accession>
<evidence type="ECO:0000313" key="2">
    <source>
        <dbReference type="EMBL" id="KPJ09674.1"/>
    </source>
</evidence>
<dbReference type="PANTHER" id="PTHR11257:SF13">
    <property type="entry name" value="GEO07322P1"/>
    <property type="match status" value="1"/>
</dbReference>
<dbReference type="Gene3D" id="1.10.2080.10">
    <property type="entry name" value="Insect odorant-binding protein A10/Ejaculatory bulb-specific protein 3"/>
    <property type="match status" value="2"/>
</dbReference>